<proteinExistence type="predicted"/>
<dbReference type="EMBL" id="JACIBU010000001">
    <property type="protein sequence ID" value="MBB3676534.1"/>
    <property type="molecule type" value="Genomic_DNA"/>
</dbReference>
<dbReference type="RefSeq" id="WP_183513746.1">
    <property type="nucleotide sequence ID" value="NZ_JACIBU010000001.1"/>
</dbReference>
<dbReference type="Gene3D" id="2.160.20.80">
    <property type="entry name" value="E3 ubiquitin-protein ligase SopA"/>
    <property type="match status" value="1"/>
</dbReference>
<gene>
    <name evidence="3" type="ORF">FHX36_002269</name>
</gene>
<feature type="region of interest" description="Disordered" evidence="2">
    <location>
        <begin position="721"/>
        <end position="787"/>
    </location>
</feature>
<protein>
    <submittedName>
        <fullName evidence="3">Uncharacterized protein YjbI with pentapeptide repeats</fullName>
    </submittedName>
</protein>
<dbReference type="Proteomes" id="UP000580718">
    <property type="component" value="Unassembled WGS sequence"/>
</dbReference>
<keyword evidence="1" id="KW-0175">Coiled coil</keyword>
<evidence type="ECO:0000313" key="3">
    <source>
        <dbReference type="EMBL" id="MBB3676534.1"/>
    </source>
</evidence>
<evidence type="ECO:0000313" key="4">
    <source>
        <dbReference type="Proteomes" id="UP000580718"/>
    </source>
</evidence>
<sequence>MPTQSVEAATRDEAIAAARDKFGPTARVVGVRRIRSGGMFGFFTNERFIAEVEVSKPAPVGGPDSGTLLKVGAREERPEASMDDRMRELADLLGAAQEQPSVGLYGRSGPAAEPAPARAAASAGHLVGLAGDDRPAGRSTTPPSGRFDAAVADRFGAPASVPSPARVGAAASPAGRRSAAPQRAAATPKPFTPARHTLMLSPDELAPVVPEPAEPAASSAPAKPSPFAAALTRMVASNPVQAAAEAAADAAAAEAAATEAAAADAAAAQAAAVEAAAAEAARAAAARIDAAAAEAARLRAEAAAAEAARLQAAAAAAEAARLEAEAAAAEAARLEAEAAAAEAARVEAARIEAARLEAARVEAARLEAERQEAARLEAERQEAARLEAARIEAARVEAERAEAERAEAARLEAARIEAARLEAERLEAARIQAARIEAERIEAARIEAARIEAERIEAERAEAARLEAARLEAARLEAARLEAARIEAARIEAARIEAERAEAARLQAAAEAARIEAAAAAEVERLRAEAAAEAREAAPLSMVESVRSADEELAALLEEVLAANGSGRGRHRLPESLAHAAEATASPAVAATAPAAEERVLDVPEPWAYATAAAETSAYDTGSYRTDHVAHAWASDARVAQRAAQVAAAQSLVVDAVVVDETPAEEAPLVESRPVEVPAPVPVEEDFFAVPVSLSPAMARTASDPAPLPLDATMHLPRLSITGGSTMLSGRPAVPAPRRGRPPVPASRKAVTGRPQVATRPVPIPVPIGSRSTAGALPGASGDEPGSRLATVTRLVPATTSTALAPFTMSGAEELVVRLLTLGLPDFMLGHDFTADAATRGVYAALTRTLAERLPAAPLLPTEPGDVLMVVGPGAETFAAARSLAVSLRLQPEDVQWAASGALAGLAPEPSRITSLETAAERQRVSTTTGTVTVVAVDAPLRTSGGPWLEHMLSVWEPTAVWAVLDSTRKPEDLVPWLDGLPRLDAVVVQDTESTADPAAVLSHVPVPVAMVDGSRATAHRWASLLCERLEEMDA</sequence>
<feature type="compositionally biased region" description="Low complexity" evidence="2">
    <location>
        <begin position="157"/>
        <end position="186"/>
    </location>
</feature>
<feature type="region of interest" description="Disordered" evidence="2">
    <location>
        <begin position="128"/>
        <end position="225"/>
    </location>
</feature>
<organism evidence="3 4">
    <name type="scientific">Modestobacter versicolor</name>
    <dbReference type="NCBI Taxonomy" id="429133"/>
    <lineage>
        <taxon>Bacteria</taxon>
        <taxon>Bacillati</taxon>
        <taxon>Actinomycetota</taxon>
        <taxon>Actinomycetes</taxon>
        <taxon>Geodermatophilales</taxon>
        <taxon>Geodermatophilaceae</taxon>
        <taxon>Modestobacter</taxon>
    </lineage>
</organism>
<dbReference type="AlphaFoldDB" id="A0A839Y8A3"/>
<accession>A0A839Y8A3</accession>
<feature type="compositionally biased region" description="Low complexity" evidence="2">
    <location>
        <begin position="214"/>
        <end position="225"/>
    </location>
</feature>
<evidence type="ECO:0000256" key="1">
    <source>
        <dbReference type="SAM" id="Coils"/>
    </source>
</evidence>
<feature type="coiled-coil region" evidence="1">
    <location>
        <begin position="281"/>
        <end position="536"/>
    </location>
</feature>
<evidence type="ECO:0000256" key="2">
    <source>
        <dbReference type="SAM" id="MobiDB-lite"/>
    </source>
</evidence>
<feature type="region of interest" description="Disordered" evidence="2">
    <location>
        <begin position="61"/>
        <end position="82"/>
    </location>
</feature>
<feature type="compositionally biased region" description="Basic and acidic residues" evidence="2">
    <location>
        <begin position="72"/>
        <end position="82"/>
    </location>
</feature>
<reference evidence="3 4" key="1">
    <citation type="submission" date="2020-08" db="EMBL/GenBank/DDBJ databases">
        <title>Sequencing the genomes of 1000 actinobacteria strains.</title>
        <authorList>
            <person name="Klenk H.-P."/>
        </authorList>
    </citation>
    <scope>NUCLEOTIDE SEQUENCE [LARGE SCALE GENOMIC DNA]</scope>
    <source>
        <strain evidence="3 4">DSM 16678</strain>
    </source>
</reference>
<name>A0A839Y8A3_9ACTN</name>
<comment type="caution">
    <text evidence="3">The sequence shown here is derived from an EMBL/GenBank/DDBJ whole genome shotgun (WGS) entry which is preliminary data.</text>
</comment>